<dbReference type="AlphaFoldDB" id="A0A6S6W3H3"/>
<evidence type="ECO:0000256" key="1">
    <source>
        <dbReference type="SAM" id="MobiDB-lite"/>
    </source>
</evidence>
<sequence length="297" mass="33847">MDDPISIIAQEMETRYNNEKGKINEAEKHNYTTGRDIFTRELSAYFQDKPYVIHSLATAINQHRDPFALVDNKSRASNEGRAHTDPRLATASDKKGTPENTPHEALTQTPPAESNGLINYPPSAYCCMNSSLNPDNVDINAVGILYEFRNQFFVVFQSTLANNREFPVLRYGFVAQHAIGRYLKIEWEMLENCPIGLGNFGTGALGTGAGKKEWNVHSAKIQRMRAVCFETAKEVALWLTSKEKPDLSLVEDHVIKSNLERAFIEKMKEVDAEWRLKERKNFADAEKFMEEFMVFEE</sequence>
<name>A0A6S6W3H3_9PLEO</name>
<gene>
    <name evidence="2" type="ORF">PTTW11_06037</name>
</gene>
<evidence type="ECO:0000313" key="2">
    <source>
        <dbReference type="EMBL" id="CAE7176708.1"/>
    </source>
</evidence>
<protein>
    <submittedName>
        <fullName evidence="2">Uncharacterized protein</fullName>
    </submittedName>
</protein>
<dbReference type="Proteomes" id="UP000472372">
    <property type="component" value="Chromosome 5"/>
</dbReference>
<accession>A0A6S6W3H3</accession>
<feature type="compositionally biased region" description="Basic and acidic residues" evidence="1">
    <location>
        <begin position="73"/>
        <end position="97"/>
    </location>
</feature>
<proteinExistence type="predicted"/>
<evidence type="ECO:0000313" key="3">
    <source>
        <dbReference type="Proteomes" id="UP000472372"/>
    </source>
</evidence>
<reference evidence="2" key="1">
    <citation type="submission" date="2021-02" db="EMBL/GenBank/DDBJ databases">
        <authorList>
            <person name="Syme A R."/>
            <person name="Syme A R."/>
            <person name="Moolhuijzen P."/>
        </authorList>
    </citation>
    <scope>NUCLEOTIDE SEQUENCE</scope>
    <source>
        <strain evidence="2">W1-1</strain>
    </source>
</reference>
<dbReference type="EMBL" id="HG992981">
    <property type="protein sequence ID" value="CAE7176708.1"/>
    <property type="molecule type" value="Genomic_DNA"/>
</dbReference>
<organism evidence="2 3">
    <name type="scientific">Pyrenophora teres f. teres</name>
    <dbReference type="NCBI Taxonomy" id="97479"/>
    <lineage>
        <taxon>Eukaryota</taxon>
        <taxon>Fungi</taxon>
        <taxon>Dikarya</taxon>
        <taxon>Ascomycota</taxon>
        <taxon>Pezizomycotina</taxon>
        <taxon>Dothideomycetes</taxon>
        <taxon>Pleosporomycetidae</taxon>
        <taxon>Pleosporales</taxon>
        <taxon>Pleosporineae</taxon>
        <taxon>Pleosporaceae</taxon>
        <taxon>Pyrenophora</taxon>
    </lineage>
</organism>
<feature type="region of interest" description="Disordered" evidence="1">
    <location>
        <begin position="73"/>
        <end position="114"/>
    </location>
</feature>